<reference evidence="2 3" key="1">
    <citation type="submission" date="2020-09" db="EMBL/GenBank/DDBJ databases">
        <title>Draft Genome Sequences of Oil-Oxidizing Bacteria Halomonas titanicae, Marinobacter lutaoensis, and Virgibacillus halodenitrificans Isolated from Highly Saline Environments.</title>
        <authorList>
            <person name="Grouzdev D.S."/>
            <person name="Sokolova D.S."/>
            <person name="Semenova E.M."/>
            <person name="Borzenkov I.A."/>
            <person name="Bidzhieva S.K."/>
            <person name="Poltaraus A.B."/>
            <person name="Nazina T.N."/>
        </authorList>
    </citation>
    <scope>NUCLEOTIDE SEQUENCE [LARGE SCALE GENOMIC DNA]</scope>
    <source>
        <strain evidence="2 3">VKM B-3472D</strain>
    </source>
</reference>
<comment type="caution">
    <text evidence="2">The sequence shown here is derived from an EMBL/GenBank/DDBJ whole genome shotgun (WGS) entry which is preliminary data.</text>
</comment>
<dbReference type="Pfam" id="PF20753">
    <property type="entry name" value="DUF6558_C"/>
    <property type="match status" value="1"/>
</dbReference>
<proteinExistence type="predicted"/>
<sequence>MRHETHFNFDGKWSYDMGVSKVNIGGGLFEDLIVSSKQILEEKIEGRDRPYFYGVDKEPLSFPLPIYFDDNLSNEKIREILRWLNHDEYLPFYMIDDHNRRWYVMITDNATAIHNGIKSGYMELNLRTDSPTTLTPFTKSKLYRFENNVNGELINFENSGDFKCSPIVHILKRGKGDISIKNMSNNTGEFKFKGLDDQEEVTVDCEYQEIVSSSNKFRYDNFSKKYLSFVRGVNRLKIVGDCDIWFETEFKVY</sequence>
<evidence type="ECO:0000313" key="2">
    <source>
        <dbReference type="EMBL" id="MBD1222773.1"/>
    </source>
</evidence>
<dbReference type="InterPro" id="IPR048276">
    <property type="entry name" value="Phage_tail-like_C"/>
</dbReference>
<accession>A0ABR7VM68</accession>
<name>A0ABR7VM68_VIRHA</name>
<dbReference type="EMBL" id="JACWEZ010000004">
    <property type="protein sequence ID" value="MBD1222773.1"/>
    <property type="molecule type" value="Genomic_DNA"/>
</dbReference>
<dbReference type="Gene3D" id="2.40.30.200">
    <property type="match status" value="1"/>
</dbReference>
<keyword evidence="3" id="KW-1185">Reference proteome</keyword>
<protein>
    <submittedName>
        <fullName evidence="2">Phage tail family protein</fullName>
    </submittedName>
</protein>
<dbReference type="RefSeq" id="WP_189777976.1">
    <property type="nucleotide sequence ID" value="NZ_JACWEZ010000004.1"/>
</dbReference>
<evidence type="ECO:0000259" key="1">
    <source>
        <dbReference type="Pfam" id="PF20753"/>
    </source>
</evidence>
<organism evidence="2 3">
    <name type="scientific">Virgibacillus halodenitrificans</name>
    <name type="common">Bacillus halodenitrificans</name>
    <dbReference type="NCBI Taxonomy" id="1482"/>
    <lineage>
        <taxon>Bacteria</taxon>
        <taxon>Bacillati</taxon>
        <taxon>Bacillota</taxon>
        <taxon>Bacilli</taxon>
        <taxon>Bacillales</taxon>
        <taxon>Bacillaceae</taxon>
        <taxon>Virgibacillus</taxon>
    </lineage>
</organism>
<gene>
    <name evidence="2" type="ORF">IC602_09130</name>
</gene>
<dbReference type="Proteomes" id="UP000621631">
    <property type="component" value="Unassembled WGS sequence"/>
</dbReference>
<feature type="domain" description="Phage tail-like C-terminal" evidence="1">
    <location>
        <begin position="139"/>
        <end position="246"/>
    </location>
</feature>
<evidence type="ECO:0000313" key="3">
    <source>
        <dbReference type="Proteomes" id="UP000621631"/>
    </source>
</evidence>